<dbReference type="Proteomes" id="UP000554235">
    <property type="component" value="Unassembled WGS sequence"/>
</dbReference>
<organism evidence="2 3">
    <name type="scientific">Fusarium albosuccineum</name>
    <dbReference type="NCBI Taxonomy" id="1237068"/>
    <lineage>
        <taxon>Eukaryota</taxon>
        <taxon>Fungi</taxon>
        <taxon>Dikarya</taxon>
        <taxon>Ascomycota</taxon>
        <taxon>Pezizomycotina</taxon>
        <taxon>Sordariomycetes</taxon>
        <taxon>Hypocreomycetidae</taxon>
        <taxon>Hypocreales</taxon>
        <taxon>Nectriaceae</taxon>
        <taxon>Fusarium</taxon>
        <taxon>Fusarium decemcellulare species complex</taxon>
    </lineage>
</organism>
<feature type="region of interest" description="Disordered" evidence="1">
    <location>
        <begin position="1"/>
        <end position="161"/>
    </location>
</feature>
<feature type="region of interest" description="Disordered" evidence="1">
    <location>
        <begin position="179"/>
        <end position="221"/>
    </location>
</feature>
<sequence length="1575" mass="169208">MALSSKPLTKETANPNAATAAASAFMRREPSVSLSSAAAAAALKARPATPTNVAQVQSKRAQRRSASVSSTGSRDRERRELHRTPSTGSMTERTFRSPSSSPARGAAPNIHDVPPVPKIPNHEHLKAESKSTPRKRATSLQIQPFQTASQKQKDGQGSWFGAAAAGDISNMRRAAVADKRASADLRPGSPSSINFSYPRSMLEPTSGTANSGTSDHTMVYDPNSRRMVPRAELLLMEQSIRDASEKPGRRHRNDGTKSGSHLAKGTMGRIKGTAVETTTPPVATIKPTQTPTSTYAVVTKQRNDQPRQAAQPEPKPKPGSESGSGSEPELESDLESEPDLKPEIKSDLSREQTLVEPELELKTEEPSDVDTRKGCGGMADLPGESFSSSSARRRSSADNEVSVPEEKLEGQPGDREAPQHRPTDTIDAVPVKSSPPLQPETSKDEAQAQASTTSTWPPIEKPNGSIHRARVHSESPARSPARTTHFAATTDQLLVRHEPPPRSLSPRKSALKHSSPTRDASPSEDGSDASGAFSSLNTQDDSGLSRKKSVRVSFDDHSTTVVGESAEPPEPDLSQLPSPQTKKPWHNIIGRHKRDSVSLDDDEKMTPRPALPSFGSVREKKTREPEERPLVRPLDRSMSPPMTSAYSPTTADKRPAAAELEQSSDQAIGSVLAREQSARNEANISKYREPLPPVVTSVESSGYISNSELSSDDESESELGAPKPAQPPTDQTPAIQTTTNSNTRQVDSDSEDGSSPLGSVPTISISQPSPRIPDHSQPESPQDFFDVPGGFPGETKATPSGLGISEGAEDNASNDRNSQSTKMDTTPAPIAPQRSFESASTAPSSPQMHDIQEESEESDGSSIYSDAHEDLSDIEGDGFMSLNAIVESPVQTALSKKVFEKAIAKSKEPDTSLETAPTKGTSPKPLQTPNDWENAKAYWRSLSADKRRQLEKEAMEESDDEAIPKETPPQAKPKSKKQKKQKVVDRPVDASLDLSPSDEARDPSRVYQIQPGTTWPRDEVEEPRVKTGAIQEVKPAGGMKLRKSMRGSEASVVEHPGPVQPSGMRRSMRSGTAATSPQEGRFRKSLRSESEAAAAAGTGMRKSLRTNGSPGSEQKPSASLRKDTRPASYQPHFTTELAQSHRRNHSEERGATSKAPGKPNLGRRGSDSSESSFRRARAGGGEGFGFRKTMRGSLRETAPPVSDAGKGSSRFSLRSLSPTGSAFRRNSNTSSPPPVGMGSRMRQSMRGDSSDASSSRMRVSGFGRSSKGKKARGGSRFEDSSGDEDARPAFRSRFVDSSEDEGTPTPRPKQKRVPNTMRNKTSSNAAAAAMGITPSQPNDEDSPDLPDSDDEIEQPGPSVAANGTANLSPRTASTLKRSGSGREILGALPPSQANGAQSTGVRPTHKRRGSFMSSILRRKKDPADKISRTLSESASRRDTRLERSTDELAIIRSNSGSHAQSSRLQKRGANWPLQDDHHSHEEEDRFDDGSQNTYVVDEEKRPSTAGGPGPSPGSPTAKTGFLKRRSTSHSAIGVAHHVPPASVDGQGHGAPDGSETGTPRKKKFGTLRKMFRLDD</sequence>
<feature type="compositionally biased region" description="Polar residues" evidence="1">
    <location>
        <begin position="835"/>
        <end position="847"/>
    </location>
</feature>
<feature type="compositionally biased region" description="Polar residues" evidence="1">
    <location>
        <begin position="912"/>
        <end position="931"/>
    </location>
</feature>
<feature type="compositionally biased region" description="Polar residues" evidence="1">
    <location>
        <begin position="1209"/>
        <end position="1230"/>
    </location>
</feature>
<feature type="compositionally biased region" description="Low complexity" evidence="1">
    <location>
        <begin position="96"/>
        <end position="108"/>
    </location>
</feature>
<protein>
    <submittedName>
        <fullName evidence="2">Uncharacterized protein</fullName>
    </submittedName>
</protein>
<proteinExistence type="predicted"/>
<feature type="compositionally biased region" description="Polar residues" evidence="1">
    <location>
        <begin position="138"/>
        <end position="150"/>
    </location>
</feature>
<feature type="region of interest" description="Disordered" evidence="1">
    <location>
        <begin position="237"/>
        <end position="875"/>
    </location>
</feature>
<feature type="compositionally biased region" description="Basic and acidic residues" evidence="1">
    <location>
        <begin position="617"/>
        <end position="635"/>
    </location>
</feature>
<feature type="compositionally biased region" description="Basic and acidic residues" evidence="1">
    <location>
        <begin position="1080"/>
        <end position="1090"/>
    </location>
</feature>
<feature type="compositionally biased region" description="Acidic residues" evidence="1">
    <location>
        <begin position="1338"/>
        <end position="1353"/>
    </location>
</feature>
<feature type="compositionally biased region" description="Acidic residues" evidence="1">
    <location>
        <begin position="328"/>
        <end position="337"/>
    </location>
</feature>
<feature type="compositionally biased region" description="Polar residues" evidence="1">
    <location>
        <begin position="189"/>
        <end position="216"/>
    </location>
</feature>
<feature type="compositionally biased region" description="Basic and acidic residues" evidence="1">
    <location>
        <begin position="404"/>
        <end position="424"/>
    </location>
</feature>
<evidence type="ECO:0000256" key="1">
    <source>
        <dbReference type="SAM" id="MobiDB-lite"/>
    </source>
</evidence>
<feature type="compositionally biased region" description="Polar residues" evidence="1">
    <location>
        <begin position="286"/>
        <end position="296"/>
    </location>
</feature>
<gene>
    <name evidence="2" type="ORF">FALBO_9417</name>
</gene>
<feature type="compositionally biased region" description="Low complexity" evidence="1">
    <location>
        <begin position="273"/>
        <end position="284"/>
    </location>
</feature>
<feature type="compositionally biased region" description="Basic and acidic residues" evidence="1">
    <location>
        <begin position="338"/>
        <end position="350"/>
    </location>
</feature>
<feature type="region of interest" description="Disordered" evidence="1">
    <location>
        <begin position="903"/>
        <end position="1575"/>
    </location>
</feature>
<feature type="compositionally biased region" description="Polar residues" evidence="1">
    <location>
        <begin position="814"/>
        <end position="824"/>
    </location>
</feature>
<feature type="compositionally biased region" description="Basic and acidic residues" evidence="1">
    <location>
        <begin position="359"/>
        <end position="373"/>
    </location>
</feature>
<feature type="compositionally biased region" description="Polar residues" evidence="1">
    <location>
        <begin position="1069"/>
        <end position="1078"/>
    </location>
</feature>
<feature type="compositionally biased region" description="Low complexity" evidence="1">
    <location>
        <begin position="12"/>
        <end position="24"/>
    </location>
</feature>
<feature type="compositionally biased region" description="Polar residues" evidence="1">
    <location>
        <begin position="532"/>
        <end position="542"/>
    </location>
</feature>
<feature type="compositionally biased region" description="Basic and acidic residues" evidence="1">
    <location>
        <begin position="1434"/>
        <end position="1446"/>
    </location>
</feature>
<feature type="compositionally biased region" description="Polar residues" evidence="1">
    <location>
        <begin position="1361"/>
        <end position="1377"/>
    </location>
</feature>
<feature type="compositionally biased region" description="Basic residues" evidence="1">
    <location>
        <begin position="1559"/>
        <end position="1575"/>
    </location>
</feature>
<feature type="compositionally biased region" description="Basic residues" evidence="1">
    <location>
        <begin position="583"/>
        <end position="594"/>
    </location>
</feature>
<feature type="compositionally biased region" description="Basic and acidic residues" evidence="1">
    <location>
        <begin position="73"/>
        <end position="83"/>
    </location>
</feature>
<feature type="compositionally biased region" description="Polar residues" evidence="1">
    <location>
        <begin position="1452"/>
        <end position="1463"/>
    </location>
</feature>
<feature type="compositionally biased region" description="Basic and acidic residues" evidence="1">
    <location>
        <begin position="1474"/>
        <end position="1483"/>
    </location>
</feature>
<feature type="compositionally biased region" description="Polar residues" evidence="1">
    <location>
        <begin position="1105"/>
        <end position="1117"/>
    </location>
</feature>
<evidence type="ECO:0000313" key="2">
    <source>
        <dbReference type="EMBL" id="KAF4463747.1"/>
    </source>
</evidence>
<feature type="compositionally biased region" description="Polar residues" evidence="1">
    <location>
        <begin position="640"/>
        <end position="650"/>
    </location>
</feature>
<feature type="compositionally biased region" description="Polar residues" evidence="1">
    <location>
        <begin position="1391"/>
        <end position="1401"/>
    </location>
</feature>
<comment type="caution">
    <text evidence="2">The sequence shown here is derived from an EMBL/GenBank/DDBJ whole genome shotgun (WGS) entry which is preliminary data.</text>
</comment>
<feature type="compositionally biased region" description="Basic and acidic residues" evidence="1">
    <location>
        <begin position="943"/>
        <end position="955"/>
    </location>
</feature>
<feature type="compositionally biased region" description="Basic and acidic residues" evidence="1">
    <location>
        <begin position="1016"/>
        <end position="1025"/>
    </location>
</feature>
<dbReference type="EMBL" id="JAADYS010001313">
    <property type="protein sequence ID" value="KAF4463747.1"/>
    <property type="molecule type" value="Genomic_DNA"/>
</dbReference>
<feature type="compositionally biased region" description="Polar residues" evidence="1">
    <location>
        <begin position="1316"/>
        <end position="1325"/>
    </location>
</feature>
<feature type="compositionally biased region" description="Polar residues" evidence="1">
    <location>
        <begin position="697"/>
        <end position="706"/>
    </location>
</feature>
<accession>A0A8H4L6D2</accession>
<reference evidence="2 3" key="1">
    <citation type="submission" date="2020-01" db="EMBL/GenBank/DDBJ databases">
        <title>Identification and distribution of gene clusters putatively required for synthesis of sphingolipid metabolism inhibitors in phylogenetically diverse species of the filamentous fungus Fusarium.</title>
        <authorList>
            <person name="Kim H.-S."/>
            <person name="Busman M."/>
            <person name="Brown D.W."/>
            <person name="Divon H."/>
            <person name="Uhlig S."/>
            <person name="Proctor R.H."/>
        </authorList>
    </citation>
    <scope>NUCLEOTIDE SEQUENCE [LARGE SCALE GENOMIC DNA]</scope>
    <source>
        <strain evidence="2 3">NRRL 20459</strain>
    </source>
</reference>
<name>A0A8H4L6D2_9HYPO</name>
<evidence type="ECO:0000313" key="3">
    <source>
        <dbReference type="Proteomes" id="UP000554235"/>
    </source>
</evidence>
<feature type="compositionally biased region" description="Low complexity" evidence="1">
    <location>
        <begin position="1244"/>
        <end position="1265"/>
    </location>
</feature>
<feature type="compositionally biased region" description="Low complexity" evidence="1">
    <location>
        <begin position="33"/>
        <end position="45"/>
    </location>
</feature>
<keyword evidence="3" id="KW-1185">Reference proteome</keyword>
<dbReference type="OrthoDB" id="5423926at2759"/>
<feature type="compositionally biased region" description="Polar residues" evidence="1">
    <location>
        <begin position="49"/>
        <end position="72"/>
    </location>
</feature>
<feature type="compositionally biased region" description="Polar residues" evidence="1">
    <location>
        <begin position="728"/>
        <end position="745"/>
    </location>
</feature>
<feature type="compositionally biased region" description="Basic and acidic residues" evidence="1">
    <location>
        <begin position="120"/>
        <end position="131"/>
    </location>
</feature>
<feature type="compositionally biased region" description="Basic and acidic residues" evidence="1">
    <location>
        <begin position="1275"/>
        <end position="1296"/>
    </location>
</feature>